<dbReference type="eggNOG" id="arCOG04079">
    <property type="taxonomic scope" value="Archaea"/>
</dbReference>
<dbReference type="EMBL" id="CP000493">
    <property type="protein sequence ID" value="ABM81298.1"/>
    <property type="molecule type" value="Genomic_DNA"/>
</dbReference>
<keyword evidence="2" id="KW-1185">Reference proteome</keyword>
<dbReference type="KEGG" id="hbu:Hbut_1474"/>
<gene>
    <name evidence="1" type="ordered locus">Hbut_1474</name>
</gene>
<protein>
    <submittedName>
        <fullName evidence="1">Uncharacterized protein</fullName>
    </submittedName>
</protein>
<dbReference type="EnsemblBacteria" id="ABM81298">
    <property type="protein sequence ID" value="ABM81298"/>
    <property type="gene ID" value="Hbut_1474"/>
</dbReference>
<evidence type="ECO:0000313" key="1">
    <source>
        <dbReference type="EMBL" id="ABM81298.1"/>
    </source>
</evidence>
<name>A2BMT7_HYPBU</name>
<proteinExistence type="predicted"/>
<dbReference type="HOGENOM" id="CLU_2152578_0_0_2"/>
<organism evidence="1 2">
    <name type="scientific">Hyperthermus butylicus (strain DSM 5456 / JCM 9403 / PLM1-5)</name>
    <dbReference type="NCBI Taxonomy" id="415426"/>
    <lineage>
        <taxon>Archaea</taxon>
        <taxon>Thermoproteota</taxon>
        <taxon>Thermoprotei</taxon>
        <taxon>Desulfurococcales</taxon>
        <taxon>Pyrodictiaceae</taxon>
        <taxon>Hyperthermus</taxon>
    </lineage>
</organism>
<sequence length="111" mass="12308">MGNLYRKLIESGLPEDMARQMTEKYFETKLNAIPNISSIINAIAKDISGKSGPKIFIGGGSSPEAAARQLEKLAETLDDEEKKEKLLSAARMLMAMSATEEQEEKEKEEED</sequence>
<accession>A2BMT7</accession>
<dbReference type="Proteomes" id="UP000002593">
    <property type="component" value="Chromosome"/>
</dbReference>
<dbReference type="AlphaFoldDB" id="A2BMT7"/>
<dbReference type="STRING" id="415426.Hbut_1474"/>
<reference evidence="1 2" key="1">
    <citation type="journal article" date="2007" name="Archaea">
        <title>The genome of Hyperthermus butylicus: a sulfur-reducing, peptide fermenting, neutrophilic Crenarchaeote growing up to 108 degrees C.</title>
        <authorList>
            <person name="Brugger K."/>
            <person name="Chen L."/>
            <person name="Stark M."/>
            <person name="Zibat A."/>
            <person name="Redder P."/>
            <person name="Ruepp A."/>
            <person name="Awayez M."/>
            <person name="She Q."/>
            <person name="Garrett R.A."/>
            <person name="Klenk H.P."/>
        </authorList>
    </citation>
    <scope>NUCLEOTIDE SEQUENCE [LARGE SCALE GENOMIC DNA]</scope>
    <source>
        <strain evidence="2">DSM 5456 / JCM 9403 / PLM1-5</strain>
    </source>
</reference>
<evidence type="ECO:0000313" key="2">
    <source>
        <dbReference type="Proteomes" id="UP000002593"/>
    </source>
</evidence>